<feature type="signal peptide" evidence="1">
    <location>
        <begin position="1"/>
        <end position="15"/>
    </location>
</feature>
<dbReference type="KEGG" id="mng:MNEG_2622"/>
<reference evidence="2 3" key="1">
    <citation type="journal article" date="2013" name="BMC Genomics">
        <title>Reconstruction of the lipid metabolism for the microalga Monoraphidium neglectum from its genome sequence reveals characteristics suitable for biofuel production.</title>
        <authorList>
            <person name="Bogen C."/>
            <person name="Al-Dilaimi A."/>
            <person name="Albersmeier A."/>
            <person name="Wichmann J."/>
            <person name="Grundmann M."/>
            <person name="Rupp O."/>
            <person name="Lauersen K.J."/>
            <person name="Blifernez-Klassen O."/>
            <person name="Kalinowski J."/>
            <person name="Goesmann A."/>
            <person name="Mussgnug J.H."/>
            <person name="Kruse O."/>
        </authorList>
    </citation>
    <scope>NUCLEOTIDE SEQUENCE [LARGE SCALE GENOMIC DNA]</scope>
    <source>
        <strain evidence="2 3">SAG 48.87</strain>
    </source>
</reference>
<dbReference type="AlphaFoldDB" id="A0A0D2K4G7"/>
<dbReference type="GeneID" id="25735500"/>
<feature type="chain" id="PRO_5013039981" description="Peptidase C1A papain C-terminal domain-containing protein" evidence="1">
    <location>
        <begin position="16"/>
        <end position="270"/>
    </location>
</feature>
<keyword evidence="1" id="KW-0732">Signal</keyword>
<name>A0A0D2K4G7_9CHLO</name>
<dbReference type="Gene3D" id="3.90.70.10">
    <property type="entry name" value="Cysteine proteinases"/>
    <property type="match status" value="1"/>
</dbReference>
<accession>A0A0D2K4G7</accession>
<evidence type="ECO:0000313" key="2">
    <source>
        <dbReference type="EMBL" id="KIZ05333.1"/>
    </source>
</evidence>
<keyword evidence="3" id="KW-1185">Reference proteome</keyword>
<organism evidence="2 3">
    <name type="scientific">Monoraphidium neglectum</name>
    <dbReference type="NCBI Taxonomy" id="145388"/>
    <lineage>
        <taxon>Eukaryota</taxon>
        <taxon>Viridiplantae</taxon>
        <taxon>Chlorophyta</taxon>
        <taxon>core chlorophytes</taxon>
        <taxon>Chlorophyceae</taxon>
        <taxon>CS clade</taxon>
        <taxon>Sphaeropleales</taxon>
        <taxon>Selenastraceae</taxon>
        <taxon>Monoraphidium</taxon>
    </lineage>
</organism>
<dbReference type="EMBL" id="KK100521">
    <property type="protein sequence ID" value="KIZ05333.1"/>
    <property type="molecule type" value="Genomic_DNA"/>
</dbReference>
<dbReference type="InterPro" id="IPR038765">
    <property type="entry name" value="Papain-like_cys_pep_sf"/>
</dbReference>
<protein>
    <recommendedName>
        <fullName evidence="4">Peptidase C1A papain C-terminal domain-containing protein</fullName>
    </recommendedName>
</protein>
<evidence type="ECO:0000313" key="3">
    <source>
        <dbReference type="Proteomes" id="UP000054498"/>
    </source>
</evidence>
<proteinExistence type="predicted"/>
<dbReference type="RefSeq" id="XP_013904352.1">
    <property type="nucleotide sequence ID" value="XM_014048898.1"/>
</dbReference>
<gene>
    <name evidence="2" type="ORF">MNEG_2622</name>
</gene>
<dbReference type="Proteomes" id="UP000054498">
    <property type="component" value="Unassembled WGS sequence"/>
</dbReference>
<sequence>MMIVGLLWLARPAAGQGLVPEARTVGATSTQLANLVNRFATAQKKAEQIRERFERTKVLGIGGCGTSTGQTLCASTNDADASALLAAASPAEYSSRGRLLGDAYQQGNCNTCAAAAVAAAAEAAVAAALIRRGARPDDVLKEVAGAVSPQDLYYNCGAKQGEVRTCLSGAELGTMLRELKARTTPQGGGLLTRACLPLTDVSARGVEDAPPDAYCEAACRAHTKSQLISQGEFTWAKLGIGSGGLLDIQKALRRSGAVITRLDVNIKDLK</sequence>
<evidence type="ECO:0000256" key="1">
    <source>
        <dbReference type="SAM" id="SignalP"/>
    </source>
</evidence>
<evidence type="ECO:0008006" key="4">
    <source>
        <dbReference type="Google" id="ProtNLM"/>
    </source>
</evidence>
<dbReference type="SUPFAM" id="SSF54001">
    <property type="entry name" value="Cysteine proteinases"/>
    <property type="match status" value="1"/>
</dbReference>